<dbReference type="PROSITE" id="PS50097">
    <property type="entry name" value="BTB"/>
    <property type="match status" value="1"/>
</dbReference>
<dbReference type="Pfam" id="PF00651">
    <property type="entry name" value="BTB"/>
    <property type="match status" value="1"/>
</dbReference>
<dbReference type="Gene3D" id="3.30.710.10">
    <property type="entry name" value="Potassium Channel Kv1.1, Chain A"/>
    <property type="match status" value="1"/>
</dbReference>
<feature type="compositionally biased region" description="Basic and acidic residues" evidence="1">
    <location>
        <begin position="51"/>
        <end position="61"/>
    </location>
</feature>
<proteinExistence type="predicted"/>
<gene>
    <name evidence="3" type="ORF">OH76DRAFT_1555286</name>
</gene>
<dbReference type="OrthoDB" id="2802798at2759"/>
<dbReference type="EMBL" id="KZ857396">
    <property type="protein sequence ID" value="RDX51175.1"/>
    <property type="molecule type" value="Genomic_DNA"/>
</dbReference>
<evidence type="ECO:0000313" key="3">
    <source>
        <dbReference type="EMBL" id="RDX51175.1"/>
    </source>
</evidence>
<evidence type="ECO:0000313" key="4">
    <source>
        <dbReference type="Proteomes" id="UP000256964"/>
    </source>
</evidence>
<keyword evidence="4" id="KW-1185">Reference proteome</keyword>
<evidence type="ECO:0000259" key="2">
    <source>
        <dbReference type="PROSITE" id="PS50097"/>
    </source>
</evidence>
<name>A0A371DF58_9APHY</name>
<reference evidence="3 4" key="1">
    <citation type="journal article" date="2018" name="Biotechnol. Biofuels">
        <title>Integrative visual omics of the white-rot fungus Polyporus brumalis exposes the biotechnological potential of its oxidative enzymes for delignifying raw plant biomass.</title>
        <authorList>
            <person name="Miyauchi S."/>
            <person name="Rancon A."/>
            <person name="Drula E."/>
            <person name="Hage H."/>
            <person name="Chaduli D."/>
            <person name="Favel A."/>
            <person name="Grisel S."/>
            <person name="Henrissat B."/>
            <person name="Herpoel-Gimbert I."/>
            <person name="Ruiz-Duenas F.J."/>
            <person name="Chevret D."/>
            <person name="Hainaut M."/>
            <person name="Lin J."/>
            <person name="Wang M."/>
            <person name="Pangilinan J."/>
            <person name="Lipzen A."/>
            <person name="Lesage-Meessen L."/>
            <person name="Navarro D."/>
            <person name="Riley R."/>
            <person name="Grigoriev I.V."/>
            <person name="Zhou S."/>
            <person name="Raouche S."/>
            <person name="Rosso M.N."/>
        </authorList>
    </citation>
    <scope>NUCLEOTIDE SEQUENCE [LARGE SCALE GENOMIC DNA]</scope>
    <source>
        <strain evidence="3 4">BRFM 1820</strain>
    </source>
</reference>
<dbReference type="InterPro" id="IPR011333">
    <property type="entry name" value="SKP1/BTB/POZ_sf"/>
</dbReference>
<accession>A0A371DF58</accession>
<dbReference type="InterPro" id="IPR000210">
    <property type="entry name" value="BTB/POZ_dom"/>
</dbReference>
<feature type="domain" description="BTB" evidence="2">
    <location>
        <begin position="73"/>
        <end position="147"/>
    </location>
</feature>
<dbReference type="CDD" id="cd18186">
    <property type="entry name" value="BTB_POZ_ZBTB_KLHL-like"/>
    <property type="match status" value="1"/>
</dbReference>
<dbReference type="AlphaFoldDB" id="A0A371DF58"/>
<organism evidence="3 4">
    <name type="scientific">Lentinus brumalis</name>
    <dbReference type="NCBI Taxonomy" id="2498619"/>
    <lineage>
        <taxon>Eukaryota</taxon>
        <taxon>Fungi</taxon>
        <taxon>Dikarya</taxon>
        <taxon>Basidiomycota</taxon>
        <taxon>Agaricomycotina</taxon>
        <taxon>Agaricomycetes</taxon>
        <taxon>Polyporales</taxon>
        <taxon>Polyporaceae</taxon>
        <taxon>Lentinus</taxon>
    </lineage>
</organism>
<evidence type="ECO:0000256" key="1">
    <source>
        <dbReference type="SAM" id="MobiDB-lite"/>
    </source>
</evidence>
<dbReference type="SMART" id="SM00225">
    <property type="entry name" value="BTB"/>
    <property type="match status" value="1"/>
</dbReference>
<protein>
    <recommendedName>
        <fullName evidence="2">BTB domain-containing protein</fullName>
    </recommendedName>
</protein>
<feature type="region of interest" description="Disordered" evidence="1">
    <location>
        <begin position="40"/>
        <end position="61"/>
    </location>
</feature>
<sequence length="363" mass="40415">MLGARPVGLQELFDLQFNIKHGRGGAGLFYPRPPIFAIMSSPRQPNAQCPRTDDAPHNDSELQRDTSFWFEDGNVVVVAQQTAYRVHRGVLSRHSETFSGLFTLPRPVDGASDEKVEGCPGVRVTDSSHDFKHLLHALYDGLGYMDSVPELERNSMYASLARLGHKYELGAVFSAALQRLRATTTKSGGGSGPGPPATGNNLLPTALYHCTLRPIAALLDGERRADGTLEQLSREDLGRCLEARDVYKTRGAHFWSQPWQPRIFVEEPPPDCTSWDLCKRSITATREYPLTMSSRLLLNVFLIVKYHEEIVQSGLDEECLCGACVDRVSDEIRRLAEAQWDALPKALKLTDVVTEWPRTVPSQ</sequence>
<dbReference type="Proteomes" id="UP000256964">
    <property type="component" value="Unassembled WGS sequence"/>
</dbReference>